<dbReference type="PANTHER" id="PTHR47320">
    <property type="entry name" value="BIFUNCTIONAL URIDYLYLTRANSFERASE/URIDYLYL-REMOVING ENZYME"/>
    <property type="match status" value="1"/>
</dbReference>
<evidence type="ECO:0000256" key="1">
    <source>
        <dbReference type="ARBA" id="ARBA00022679"/>
    </source>
</evidence>
<evidence type="ECO:0000256" key="2">
    <source>
        <dbReference type="ARBA" id="ARBA00022695"/>
    </source>
</evidence>
<reference evidence="11 12" key="1">
    <citation type="submission" date="2017-03" db="EMBL/GenBank/DDBJ databases">
        <authorList>
            <person name="Afonso C.L."/>
            <person name="Miller P.J."/>
            <person name="Scott M.A."/>
            <person name="Spackman E."/>
            <person name="Goraichik I."/>
            <person name="Dimitrov K.M."/>
            <person name="Suarez D.L."/>
            <person name="Swayne D.E."/>
        </authorList>
    </citation>
    <scope>NUCLEOTIDE SEQUENCE [LARGE SCALE GENOMIC DNA]</scope>
    <source>
        <strain evidence="11">SB41UT1</strain>
    </source>
</reference>
<keyword evidence="3" id="KW-0677">Repeat</keyword>
<evidence type="ECO:0000259" key="9">
    <source>
        <dbReference type="PROSITE" id="PS51671"/>
    </source>
</evidence>
<dbReference type="GO" id="GO:0008081">
    <property type="term" value="F:phosphoric diester hydrolase activity"/>
    <property type="evidence" value="ECO:0007669"/>
    <property type="project" value="UniProtKB-UniRule"/>
</dbReference>
<keyword evidence="5 8" id="KW-0460">Magnesium</keyword>
<dbReference type="Pfam" id="PF08335">
    <property type="entry name" value="GlnD_UR_UTase"/>
    <property type="match status" value="1"/>
</dbReference>
<dbReference type="CDD" id="cd00077">
    <property type="entry name" value="HDc"/>
    <property type="match status" value="1"/>
</dbReference>
<evidence type="ECO:0000313" key="12">
    <source>
        <dbReference type="Proteomes" id="UP000196573"/>
    </source>
</evidence>
<dbReference type="InterPro" id="IPR010043">
    <property type="entry name" value="UTase/UR"/>
</dbReference>
<keyword evidence="12" id="KW-1185">Reference proteome</keyword>
<comment type="domain">
    <text evidence="8">Has four distinct domains: an N-terminal nucleotidyltransferase (NT) domain responsible for UTase activity, a central HD domain that encodes UR activity, and two C-terminal ACT domains that seem to have a role in glutamine sensing.</text>
</comment>
<dbReference type="Gene3D" id="1.10.3210.10">
    <property type="entry name" value="Hypothetical protein af1432"/>
    <property type="match status" value="1"/>
</dbReference>
<dbReference type="Proteomes" id="UP000196573">
    <property type="component" value="Unassembled WGS sequence"/>
</dbReference>
<comment type="similarity">
    <text evidence="8">Belongs to the GlnD family.</text>
</comment>
<dbReference type="FunFam" id="1.10.3090.10:FF:000005">
    <property type="entry name" value="Bifunctional uridylyltransferase/uridylyl-removing enzyme"/>
    <property type="match status" value="1"/>
</dbReference>
<protein>
    <recommendedName>
        <fullName evidence="8">Bifunctional uridylyltransferase/uridylyl-removing enzyme</fullName>
        <shortName evidence="8">UTase/UR</shortName>
    </recommendedName>
    <alternativeName>
        <fullName evidence="8">Bifunctional [protein-PII] modification enzyme</fullName>
    </alternativeName>
    <alternativeName>
        <fullName evidence="8">Bifunctional nitrogen sensor protein</fullName>
    </alternativeName>
    <domain>
        <recommendedName>
            <fullName evidence="8">[Protein-PII] uridylyltransferase</fullName>
            <shortName evidence="8">PII uridylyltransferase</shortName>
            <shortName evidence="8">UTase</shortName>
            <ecNumber evidence="8">2.7.7.59</ecNumber>
        </recommendedName>
    </domain>
    <domain>
        <recommendedName>
            <fullName evidence="8">[Protein-PII]-UMP uridylyl-removing enzyme</fullName>
            <shortName evidence="8">UR</shortName>
            <ecNumber evidence="8">3.1.4.-</ecNumber>
        </recommendedName>
    </domain>
</protein>
<sequence length="898" mass="102666">MTAVLSADQKKSLFDRSQFRAELTVTPQPSQAYRKCLEQANTLMNAWFNEGEEIQKLVTGRAWLIDQVLILAWEHLAGKDAADIALVAVGGYGRGELHPQSDIDILILLKNEDAEPHRDTIEQFLTLLWDINLKVGSSVRSVKECAKQGRDDLTIITNMIESRLLSGKSELFDAMHEAISPARMWNSSDYLQAKYNEQRARHQKFNQTMYNLEPNLKSSPGGLRDLHMIGWVARRHFGTNDPRELVNIGFLIEREYQVLVRARDFLWQVRWALHRLAKRPEDRLLFDHQRTLAKEFGYEDIEGGALAVEQFMQKYFRAVMSLGVLNDLLLQHFDVTILDNGTQHTPVMLNERFQVRNEYLDAIDPKIFFNHPPAIMEAFVLMSGNPFIEGMTAETIRALRDARHLIDDDFRKNPEVHKLFLDLMRAPYALTASLRRMTRYGILGRYLPEFGHIIGQMQHDLFHNYTVDAHTLLLIKYLRRFNYKESQEQFPVACSAKKRLPKPELLYIAGLYHDIGKGRGGDHSVLGAEDAQKFALLHGLPAADRSLIEWLVRHHLVMSVTAQRQDLSDPETINNFARFVGDSRRLDYLYCLTVADINATNPTLWNGWRASLLRELFHETRRALHRGLENPIDKAERIHDTQEQAREMLELNQVDTSAVNTFWDGLGDDYFLRHNAPEVAWQTQGILDNANQTPLVLVRESTERRYEGGTAVFIYTPDVPNLFAACTTALGELNLTIHDARIITSTSGFALDTFIVLDAATGEPLGDDPNRIERIQSHIIQRLNSAELPRLDPANYHVPRQLKHFTRPPRIAISNDPVNRRTVVEVKATDRPGLLANLGQVFMEQKVLIHNAKISTLGEKVEDVFFITDRDNNPISASEKVQQLHKALTNRLNSLIAD</sequence>
<dbReference type="AlphaFoldDB" id="A0A1X7AI04"/>
<keyword evidence="1 8" id="KW-0808">Transferase</keyword>
<feature type="region of interest" description="Uridylyltransferase" evidence="8">
    <location>
        <begin position="1"/>
        <end position="348"/>
    </location>
</feature>
<dbReference type="InterPro" id="IPR003607">
    <property type="entry name" value="HD/PDEase_dom"/>
</dbReference>
<dbReference type="PANTHER" id="PTHR47320:SF1">
    <property type="entry name" value="BIFUNCTIONAL URIDYLYLTRANSFERASE_URIDYLYL-REMOVING ENZYME"/>
    <property type="match status" value="1"/>
</dbReference>
<comment type="caution">
    <text evidence="8">Lacks conserved residue(s) required for the propagation of feature annotation.</text>
</comment>
<keyword evidence="6 8" id="KW-0511">Multifunctional enzyme</keyword>
<evidence type="ECO:0000259" key="10">
    <source>
        <dbReference type="PROSITE" id="PS51831"/>
    </source>
</evidence>
<dbReference type="InterPro" id="IPR002912">
    <property type="entry name" value="ACT_dom"/>
</dbReference>
<dbReference type="GO" id="GO:0006808">
    <property type="term" value="P:regulation of nitrogen utilization"/>
    <property type="evidence" value="ECO:0007669"/>
    <property type="project" value="UniProtKB-UniRule"/>
</dbReference>
<dbReference type="GO" id="GO:0008773">
    <property type="term" value="F:[protein-PII] uridylyltransferase activity"/>
    <property type="evidence" value="ECO:0007669"/>
    <property type="project" value="UniProtKB-UniRule"/>
</dbReference>
<evidence type="ECO:0000256" key="8">
    <source>
        <dbReference type="HAMAP-Rule" id="MF_00277"/>
    </source>
</evidence>
<comment type="catalytic activity">
    <reaction evidence="7">
        <text>guanosine 3',5'-bis(diphosphate) + H2O = GDP + diphosphate + H(+)</text>
        <dbReference type="Rhea" id="RHEA:14253"/>
        <dbReference type="ChEBI" id="CHEBI:15377"/>
        <dbReference type="ChEBI" id="CHEBI:15378"/>
        <dbReference type="ChEBI" id="CHEBI:33019"/>
        <dbReference type="ChEBI" id="CHEBI:58189"/>
        <dbReference type="ChEBI" id="CHEBI:77828"/>
        <dbReference type="EC" id="3.1.7.2"/>
    </reaction>
</comment>
<evidence type="ECO:0000256" key="7">
    <source>
        <dbReference type="ARBA" id="ARBA00047968"/>
    </source>
</evidence>
<dbReference type="PROSITE" id="PS51671">
    <property type="entry name" value="ACT"/>
    <property type="match status" value="2"/>
</dbReference>
<dbReference type="GO" id="GO:0008893">
    <property type="term" value="F:guanosine-3',5'-bis(diphosphate) 3'-diphosphatase activity"/>
    <property type="evidence" value="ECO:0007669"/>
    <property type="project" value="UniProtKB-EC"/>
</dbReference>
<feature type="domain" description="HD" evidence="10">
    <location>
        <begin position="467"/>
        <end position="589"/>
    </location>
</feature>
<comment type="activity regulation">
    <text evidence="8">Uridylyltransferase (UTase) activity is inhibited by glutamine, while glutamine activates uridylyl-removing (UR) activity.</text>
</comment>
<proteinExistence type="inferred from homology"/>
<dbReference type="InterPro" id="IPR006674">
    <property type="entry name" value="HD_domain"/>
</dbReference>
<evidence type="ECO:0000256" key="3">
    <source>
        <dbReference type="ARBA" id="ARBA00022737"/>
    </source>
</evidence>
<accession>A0A1X7AI04</accession>
<dbReference type="SUPFAM" id="SSF109604">
    <property type="entry name" value="HD-domain/PDEase-like"/>
    <property type="match status" value="1"/>
</dbReference>
<dbReference type="CDD" id="cd04899">
    <property type="entry name" value="ACT_ACR-UUR-like_2"/>
    <property type="match status" value="1"/>
</dbReference>
<dbReference type="InterPro" id="IPR002934">
    <property type="entry name" value="Polymerase_NTP_transf_dom"/>
</dbReference>
<dbReference type="PIRSF" id="PIRSF006288">
    <property type="entry name" value="PII_uridyltransf"/>
    <property type="match status" value="1"/>
</dbReference>
<dbReference type="EC" id="2.7.7.59" evidence="8"/>
<dbReference type="Gene3D" id="3.30.460.10">
    <property type="entry name" value="Beta Polymerase, domain 2"/>
    <property type="match status" value="1"/>
</dbReference>
<keyword evidence="4 8" id="KW-0378">Hydrolase</keyword>
<dbReference type="SUPFAM" id="SSF81301">
    <property type="entry name" value="Nucleotidyltransferase"/>
    <property type="match status" value="1"/>
</dbReference>
<dbReference type="InterPro" id="IPR043519">
    <property type="entry name" value="NT_sf"/>
</dbReference>
<organism evidence="11 12">
    <name type="scientific">Parendozoicomonas haliclonae</name>
    <dbReference type="NCBI Taxonomy" id="1960125"/>
    <lineage>
        <taxon>Bacteria</taxon>
        <taxon>Pseudomonadati</taxon>
        <taxon>Pseudomonadota</taxon>
        <taxon>Gammaproteobacteria</taxon>
        <taxon>Oceanospirillales</taxon>
        <taxon>Endozoicomonadaceae</taxon>
        <taxon>Parendozoicomonas</taxon>
    </lineage>
</organism>
<dbReference type="SUPFAM" id="SSF81593">
    <property type="entry name" value="Nucleotidyltransferase substrate binding subunit/domain"/>
    <property type="match status" value="1"/>
</dbReference>
<dbReference type="NCBIfam" id="TIGR01693">
    <property type="entry name" value="UTase_glnD"/>
    <property type="match status" value="1"/>
</dbReference>
<dbReference type="SMART" id="SM00471">
    <property type="entry name" value="HDc"/>
    <property type="match status" value="1"/>
</dbReference>
<dbReference type="CDD" id="cd04900">
    <property type="entry name" value="ACT_UUR-like_1"/>
    <property type="match status" value="1"/>
</dbReference>
<name>A0A1X7AI04_9GAMM</name>
<feature type="domain" description="ACT" evidence="9">
    <location>
        <begin position="823"/>
        <end position="898"/>
    </location>
</feature>
<evidence type="ECO:0000313" key="11">
    <source>
        <dbReference type="EMBL" id="SMA42667.1"/>
    </source>
</evidence>
<feature type="domain" description="ACT" evidence="9">
    <location>
        <begin position="711"/>
        <end position="793"/>
    </location>
</feature>
<evidence type="ECO:0000256" key="6">
    <source>
        <dbReference type="ARBA" id="ARBA00023268"/>
    </source>
</evidence>
<comment type="catalytic activity">
    <reaction evidence="8">
        <text>[protein-PII]-L-tyrosine + UTP = [protein-PII]-uridylyl-L-tyrosine + diphosphate</text>
        <dbReference type="Rhea" id="RHEA:13673"/>
        <dbReference type="Rhea" id="RHEA-COMP:12147"/>
        <dbReference type="Rhea" id="RHEA-COMP:12148"/>
        <dbReference type="ChEBI" id="CHEBI:33019"/>
        <dbReference type="ChEBI" id="CHEBI:46398"/>
        <dbReference type="ChEBI" id="CHEBI:46858"/>
        <dbReference type="ChEBI" id="CHEBI:90602"/>
        <dbReference type="EC" id="2.7.7.59"/>
    </reaction>
</comment>
<dbReference type="EMBL" id="FWPT01000003">
    <property type="protein sequence ID" value="SMA42667.1"/>
    <property type="molecule type" value="Genomic_DNA"/>
</dbReference>
<dbReference type="Pfam" id="PF01966">
    <property type="entry name" value="HD"/>
    <property type="match status" value="1"/>
</dbReference>
<comment type="catalytic activity">
    <reaction evidence="8">
        <text>[protein-PII]-uridylyl-L-tyrosine + H2O = [protein-PII]-L-tyrosine + UMP + H(+)</text>
        <dbReference type="Rhea" id="RHEA:48600"/>
        <dbReference type="Rhea" id="RHEA-COMP:12147"/>
        <dbReference type="Rhea" id="RHEA-COMP:12148"/>
        <dbReference type="ChEBI" id="CHEBI:15377"/>
        <dbReference type="ChEBI" id="CHEBI:15378"/>
        <dbReference type="ChEBI" id="CHEBI:46858"/>
        <dbReference type="ChEBI" id="CHEBI:57865"/>
        <dbReference type="ChEBI" id="CHEBI:90602"/>
    </reaction>
</comment>
<keyword evidence="2 8" id="KW-0548">Nucleotidyltransferase</keyword>
<evidence type="ECO:0000256" key="5">
    <source>
        <dbReference type="ARBA" id="ARBA00022842"/>
    </source>
</evidence>
<comment type="cofactor">
    <cofactor evidence="8">
        <name>Mg(2+)</name>
        <dbReference type="ChEBI" id="CHEBI:18420"/>
    </cofactor>
</comment>
<comment type="function">
    <text evidence="8">Modifies, by uridylylation and deuridylylation, the PII regulatory proteins (GlnB and homologs), in response to the nitrogen status of the cell that GlnD senses through the glutamine level. Under low glutamine levels, catalyzes the conversion of the PII proteins and UTP to PII-UMP and PPi, while under higher glutamine levels, GlnD hydrolyzes PII-UMP to PII and UMP (deuridylylation). Thus, controls uridylylation state and activity of the PII proteins, and plays an important role in the regulation of nitrogen metabolism.</text>
</comment>
<dbReference type="RefSeq" id="WP_087108404.1">
    <property type="nucleotide sequence ID" value="NZ_CBCSCN010000009.1"/>
</dbReference>
<dbReference type="OrthoDB" id="9758038at2"/>
<dbReference type="Pfam" id="PF01909">
    <property type="entry name" value="NTP_transf_2"/>
    <property type="match status" value="1"/>
</dbReference>
<dbReference type="InterPro" id="IPR045865">
    <property type="entry name" value="ACT-like_dom_sf"/>
</dbReference>
<dbReference type="CDD" id="cd05401">
    <property type="entry name" value="NT_GlnE_GlnD_like"/>
    <property type="match status" value="1"/>
</dbReference>
<dbReference type="PROSITE" id="PS51831">
    <property type="entry name" value="HD"/>
    <property type="match status" value="1"/>
</dbReference>
<dbReference type="EC" id="3.1.4.-" evidence="8"/>
<gene>
    <name evidence="8 11" type="primary">glnD</name>
    <name evidence="11" type="ORF">EHSB41UT_01466</name>
</gene>
<dbReference type="SUPFAM" id="SSF55021">
    <property type="entry name" value="ACT-like"/>
    <property type="match status" value="2"/>
</dbReference>
<evidence type="ECO:0000256" key="4">
    <source>
        <dbReference type="ARBA" id="ARBA00022801"/>
    </source>
</evidence>
<dbReference type="InterPro" id="IPR013546">
    <property type="entry name" value="PII_UdlTrfase/GS_AdlTrfase"/>
</dbReference>
<dbReference type="HAMAP" id="MF_00277">
    <property type="entry name" value="PII_uridylyl_transf"/>
    <property type="match status" value="1"/>
</dbReference>